<reference evidence="2" key="1">
    <citation type="submission" date="2020-02" db="EMBL/GenBank/DDBJ databases">
        <authorList>
            <person name="Meier V. D."/>
        </authorList>
    </citation>
    <scope>NUCLEOTIDE SEQUENCE</scope>
    <source>
        <strain evidence="2">AVDCRST_MAG64</strain>
    </source>
</reference>
<organism evidence="2">
    <name type="scientific">uncultured Phycisphaerae bacterium</name>
    <dbReference type="NCBI Taxonomy" id="904963"/>
    <lineage>
        <taxon>Bacteria</taxon>
        <taxon>Pseudomonadati</taxon>
        <taxon>Planctomycetota</taxon>
        <taxon>Phycisphaerae</taxon>
        <taxon>environmental samples</taxon>
    </lineage>
</organism>
<evidence type="ECO:0000313" key="2">
    <source>
        <dbReference type="EMBL" id="CAA9409979.1"/>
    </source>
</evidence>
<keyword evidence="2" id="KW-0378">Hydrolase</keyword>
<feature type="compositionally biased region" description="Basic and acidic residues" evidence="1">
    <location>
        <begin position="55"/>
        <end position="65"/>
    </location>
</feature>
<feature type="compositionally biased region" description="Basic residues" evidence="1">
    <location>
        <begin position="86"/>
        <end position="95"/>
    </location>
</feature>
<feature type="region of interest" description="Disordered" evidence="1">
    <location>
        <begin position="1"/>
        <end position="167"/>
    </location>
</feature>
<dbReference type="AlphaFoldDB" id="A0A6J4P9S2"/>
<dbReference type="GO" id="GO:0004065">
    <property type="term" value="F:arylsulfatase activity"/>
    <property type="evidence" value="ECO:0007669"/>
    <property type="project" value="UniProtKB-EC"/>
</dbReference>
<accession>A0A6J4P9S2</accession>
<feature type="non-terminal residue" evidence="2">
    <location>
        <position position="167"/>
    </location>
</feature>
<feature type="compositionally biased region" description="Basic and acidic residues" evidence="1">
    <location>
        <begin position="121"/>
        <end position="160"/>
    </location>
</feature>
<evidence type="ECO:0000256" key="1">
    <source>
        <dbReference type="SAM" id="MobiDB-lite"/>
    </source>
</evidence>
<feature type="compositionally biased region" description="Basic and acidic residues" evidence="1">
    <location>
        <begin position="26"/>
        <end position="46"/>
    </location>
</feature>
<dbReference type="EC" id="3.1.6.1" evidence="2"/>
<name>A0A6J4P9S2_9BACT</name>
<proteinExistence type="predicted"/>
<gene>
    <name evidence="2" type="ORF">AVDCRST_MAG64-2260</name>
</gene>
<dbReference type="EMBL" id="CADCUQ010000503">
    <property type="protein sequence ID" value="CAA9409979.1"/>
    <property type="molecule type" value="Genomic_DNA"/>
</dbReference>
<feature type="non-terminal residue" evidence="2">
    <location>
        <position position="1"/>
    </location>
</feature>
<feature type="compositionally biased region" description="Basic and acidic residues" evidence="1">
    <location>
        <begin position="1"/>
        <end position="16"/>
    </location>
</feature>
<sequence length="167" mass="18099">DRQRLDPERGRAEVRAQEQAVAVRRRAADAGHGPLDREGAAADGRRAGVVRRHRADLVNGRRVEADQGDAGPEPARRRGREGPQGGRRRLLHAQRGRPEPPGVQPPLAVGGRGRPQADPARPAEREGRPRAVRPVDRPARDEEPGGRRAADGRSADEAARRLVAGEI</sequence>
<protein>
    <submittedName>
        <fullName evidence="2">Arylsulfatase</fullName>
        <ecNumber evidence="2">3.1.6.1</ecNumber>
    </submittedName>
</protein>